<name>A0ABP0TM45_9BRYO</name>
<evidence type="ECO:0000313" key="3">
    <source>
        <dbReference type="Proteomes" id="UP001497512"/>
    </source>
</evidence>
<dbReference type="PANTHER" id="PTHR46666:SF2">
    <property type="entry name" value="60S RIBOSOMAL L18A-LIKE PROTEIN"/>
    <property type="match status" value="1"/>
</dbReference>
<sequence>MDRDKQGGMSGAYQALLRSRDYESDAAPYVGIYDHRLPCCGCGIGWCSFLIGFIFPLLWYYGTYLFYTERYHDPRERPGLAACAIAALVLTVALAITLIVLLAQRKLLVFVL</sequence>
<keyword evidence="1" id="KW-1133">Transmembrane helix</keyword>
<evidence type="ECO:0008006" key="4">
    <source>
        <dbReference type="Google" id="ProtNLM"/>
    </source>
</evidence>
<dbReference type="EMBL" id="OZ019904">
    <property type="protein sequence ID" value="CAK9200045.1"/>
    <property type="molecule type" value="Genomic_DNA"/>
</dbReference>
<dbReference type="PANTHER" id="PTHR46666">
    <property type="entry name" value="60S RIBOSOMAL L18A-LIKE PROTEIN"/>
    <property type="match status" value="1"/>
</dbReference>
<gene>
    <name evidence="2" type="ORF">CSSPTR1EN2_LOCUS5240</name>
</gene>
<protein>
    <recommendedName>
        <fullName evidence="4">60S ribosomal protein L18a-like protein</fullName>
    </recommendedName>
</protein>
<keyword evidence="3" id="KW-1185">Reference proteome</keyword>
<dbReference type="Proteomes" id="UP001497512">
    <property type="component" value="Chromosome 12"/>
</dbReference>
<proteinExistence type="predicted"/>
<feature type="transmembrane region" description="Helical" evidence="1">
    <location>
        <begin position="79"/>
        <end position="103"/>
    </location>
</feature>
<evidence type="ECO:0000313" key="2">
    <source>
        <dbReference type="EMBL" id="CAK9200045.1"/>
    </source>
</evidence>
<keyword evidence="1" id="KW-0472">Membrane</keyword>
<evidence type="ECO:0000256" key="1">
    <source>
        <dbReference type="SAM" id="Phobius"/>
    </source>
</evidence>
<reference evidence="2" key="1">
    <citation type="submission" date="2024-02" db="EMBL/GenBank/DDBJ databases">
        <authorList>
            <consortium name="ELIXIR-Norway"/>
            <consortium name="Elixir Norway"/>
        </authorList>
    </citation>
    <scope>NUCLEOTIDE SEQUENCE</scope>
</reference>
<organism evidence="2 3">
    <name type="scientific">Sphagnum troendelagicum</name>
    <dbReference type="NCBI Taxonomy" id="128251"/>
    <lineage>
        <taxon>Eukaryota</taxon>
        <taxon>Viridiplantae</taxon>
        <taxon>Streptophyta</taxon>
        <taxon>Embryophyta</taxon>
        <taxon>Bryophyta</taxon>
        <taxon>Sphagnophytina</taxon>
        <taxon>Sphagnopsida</taxon>
        <taxon>Sphagnales</taxon>
        <taxon>Sphagnaceae</taxon>
        <taxon>Sphagnum</taxon>
    </lineage>
</organism>
<keyword evidence="1" id="KW-0812">Transmembrane</keyword>
<accession>A0ABP0TM45</accession>
<feature type="transmembrane region" description="Helical" evidence="1">
    <location>
        <begin position="43"/>
        <end position="67"/>
    </location>
</feature>